<dbReference type="Proteomes" id="UP000029224">
    <property type="component" value="Unassembled WGS sequence"/>
</dbReference>
<protein>
    <submittedName>
        <fullName evidence="1">Maltose operon periplasmic protein MalM</fullName>
    </submittedName>
</protein>
<evidence type="ECO:0000313" key="1">
    <source>
        <dbReference type="EMBL" id="GAL33407.1"/>
    </source>
</evidence>
<proteinExistence type="predicted"/>
<evidence type="ECO:0000313" key="2">
    <source>
        <dbReference type="Proteomes" id="UP000029224"/>
    </source>
</evidence>
<reference evidence="1 2" key="2">
    <citation type="submission" date="2014-09" db="EMBL/GenBank/DDBJ databases">
        <authorList>
            <consortium name="NBRP consortium"/>
            <person name="Sawabe T."/>
            <person name="Meirelles P."/>
            <person name="Nakanishi M."/>
            <person name="Sayaka M."/>
            <person name="Hattori M."/>
            <person name="Ohkuma M."/>
        </authorList>
    </citation>
    <scope>NUCLEOTIDE SEQUENCE [LARGE SCALE GENOMIC DNA]</scope>
    <source>
        <strain evidence="1 2">JCM 19240</strain>
    </source>
</reference>
<dbReference type="AlphaFoldDB" id="A0A090TQK5"/>
<sequence length="295" mass="32003">MLRQTILAIALATTFGCAKQDQIVPSGDDVLGYEQLASAQGCCQSLANLNYQNVTEPGSLDVLLTPKSAKVALKTGRSFAQGIKLPKALGNVDLTVYSVIDKQVLVPTVLILDSDYQVVDVIDDKVIQHRESSLLYKSGFIGEYSVPNRYPDGRVPSYLVVVTTEKAMATSSEPMPPSEFALQSGQVSASDPFYSTNEIRHAAIGLVTLELDYQPTGARLETEAQQQERQQVAEKYVEVDSADVLTAEKEQAFNAAIARAVEKGQFEKALRLSKEAEALGSGSAEQAFVEAMKKY</sequence>
<dbReference type="GO" id="GO:0008643">
    <property type="term" value="P:carbohydrate transport"/>
    <property type="evidence" value="ECO:0007669"/>
    <property type="project" value="InterPro"/>
</dbReference>
<dbReference type="Pfam" id="PF07148">
    <property type="entry name" value="MalM"/>
    <property type="match status" value="1"/>
</dbReference>
<accession>A0A090TQK5</accession>
<dbReference type="OrthoDB" id="6212239at2"/>
<keyword evidence="2" id="KW-1185">Reference proteome</keyword>
<reference evidence="1 2" key="1">
    <citation type="submission" date="2014-09" db="EMBL/GenBank/DDBJ databases">
        <title>Vibrio maritimus JCM 19240. (C210) whole genome shotgun sequence.</title>
        <authorList>
            <person name="Sawabe T."/>
            <person name="Meirelles P."/>
            <person name="Nakanishi M."/>
            <person name="Sayaka M."/>
            <person name="Hattori M."/>
            <person name="Ohkuma M."/>
        </authorList>
    </citation>
    <scope>NUCLEOTIDE SEQUENCE [LARGE SCALE GENOMIC DNA]</scope>
    <source>
        <strain evidence="1 2">JCM 19240</strain>
    </source>
</reference>
<dbReference type="EMBL" id="BBMT01000003">
    <property type="protein sequence ID" value="GAL33407.1"/>
    <property type="molecule type" value="Genomic_DNA"/>
</dbReference>
<dbReference type="PROSITE" id="PS51257">
    <property type="entry name" value="PROKAR_LIPOPROTEIN"/>
    <property type="match status" value="1"/>
</dbReference>
<comment type="caution">
    <text evidence="1">The sequence shown here is derived from an EMBL/GenBank/DDBJ whole genome shotgun (WGS) entry which is preliminary data.</text>
</comment>
<dbReference type="GO" id="GO:0042597">
    <property type="term" value="C:periplasmic space"/>
    <property type="evidence" value="ECO:0007669"/>
    <property type="project" value="InterPro"/>
</dbReference>
<gene>
    <name evidence="1" type="ORF">JCM19240_2103</name>
</gene>
<name>A0A090TQK5_9VIBR</name>
<dbReference type="InterPro" id="IPR010794">
    <property type="entry name" value="MalM"/>
</dbReference>
<organism evidence="1 2">
    <name type="scientific">Vibrio maritimus</name>
    <dbReference type="NCBI Taxonomy" id="990268"/>
    <lineage>
        <taxon>Bacteria</taxon>
        <taxon>Pseudomonadati</taxon>
        <taxon>Pseudomonadota</taxon>
        <taxon>Gammaproteobacteria</taxon>
        <taxon>Vibrionales</taxon>
        <taxon>Vibrionaceae</taxon>
        <taxon>Vibrio</taxon>
    </lineage>
</organism>